<keyword evidence="2" id="KW-0812">Transmembrane</keyword>
<evidence type="ECO:0008006" key="5">
    <source>
        <dbReference type="Google" id="ProtNLM"/>
    </source>
</evidence>
<dbReference type="AlphaFoldDB" id="A0A8K0K6H8"/>
<feature type="compositionally biased region" description="Basic and acidic residues" evidence="1">
    <location>
        <begin position="211"/>
        <end position="225"/>
    </location>
</feature>
<dbReference type="EMBL" id="KZ308371">
    <property type="protein sequence ID" value="KAG8228419.1"/>
    <property type="molecule type" value="Genomic_DNA"/>
</dbReference>
<reference evidence="3" key="2">
    <citation type="submission" date="2017-10" db="EMBL/GenBank/DDBJ databases">
        <title>Ladona fulva Genome sequencing and assembly.</title>
        <authorList>
            <person name="Murali S."/>
            <person name="Richards S."/>
            <person name="Bandaranaike D."/>
            <person name="Bellair M."/>
            <person name="Blankenburg K."/>
            <person name="Chao H."/>
            <person name="Dinh H."/>
            <person name="Doddapaneni H."/>
            <person name="Dugan-Rocha S."/>
            <person name="Elkadiri S."/>
            <person name="Gnanaolivu R."/>
            <person name="Hernandez B."/>
            <person name="Skinner E."/>
            <person name="Javaid M."/>
            <person name="Lee S."/>
            <person name="Li M."/>
            <person name="Ming W."/>
            <person name="Munidasa M."/>
            <person name="Muniz J."/>
            <person name="Nguyen L."/>
            <person name="Hughes D."/>
            <person name="Osuji N."/>
            <person name="Pu L.-L."/>
            <person name="Puazo M."/>
            <person name="Qu C."/>
            <person name="Quiroz J."/>
            <person name="Raj R."/>
            <person name="Weissenberger G."/>
            <person name="Xin Y."/>
            <person name="Zou X."/>
            <person name="Han Y."/>
            <person name="Worley K."/>
            <person name="Muzny D."/>
            <person name="Gibbs R."/>
        </authorList>
    </citation>
    <scope>NUCLEOTIDE SEQUENCE</scope>
    <source>
        <strain evidence="3">Sampled in the wild</strain>
    </source>
</reference>
<proteinExistence type="predicted"/>
<evidence type="ECO:0000313" key="4">
    <source>
        <dbReference type="Proteomes" id="UP000792457"/>
    </source>
</evidence>
<dbReference type="OrthoDB" id="5970915at2759"/>
<evidence type="ECO:0000313" key="3">
    <source>
        <dbReference type="EMBL" id="KAG8228419.1"/>
    </source>
</evidence>
<feature type="transmembrane region" description="Helical" evidence="2">
    <location>
        <begin position="168"/>
        <end position="189"/>
    </location>
</feature>
<keyword evidence="2" id="KW-0472">Membrane</keyword>
<gene>
    <name evidence="3" type="ORF">J437_LFUL003892</name>
</gene>
<feature type="transmembrane region" description="Helical" evidence="2">
    <location>
        <begin position="89"/>
        <end position="110"/>
    </location>
</feature>
<dbReference type="Gene3D" id="2.60.40.10">
    <property type="entry name" value="Immunoglobulins"/>
    <property type="match status" value="1"/>
</dbReference>
<dbReference type="InterPro" id="IPR036179">
    <property type="entry name" value="Ig-like_dom_sf"/>
</dbReference>
<comment type="caution">
    <text evidence="3">The sequence shown here is derived from an EMBL/GenBank/DDBJ whole genome shotgun (WGS) entry which is preliminary data.</text>
</comment>
<dbReference type="SUPFAM" id="SSF48726">
    <property type="entry name" value="Immunoglobulin"/>
    <property type="match status" value="1"/>
</dbReference>
<dbReference type="Proteomes" id="UP000792457">
    <property type="component" value="Unassembled WGS sequence"/>
</dbReference>
<feature type="region of interest" description="Disordered" evidence="1">
    <location>
        <begin position="197"/>
        <end position="225"/>
    </location>
</feature>
<feature type="transmembrane region" description="Helical" evidence="2">
    <location>
        <begin position="43"/>
        <end position="68"/>
    </location>
</feature>
<reference evidence="3" key="1">
    <citation type="submission" date="2013-04" db="EMBL/GenBank/DDBJ databases">
        <authorList>
            <person name="Qu J."/>
            <person name="Murali S.C."/>
            <person name="Bandaranaike D."/>
            <person name="Bellair M."/>
            <person name="Blankenburg K."/>
            <person name="Chao H."/>
            <person name="Dinh H."/>
            <person name="Doddapaneni H."/>
            <person name="Downs B."/>
            <person name="Dugan-Rocha S."/>
            <person name="Elkadiri S."/>
            <person name="Gnanaolivu R.D."/>
            <person name="Hernandez B."/>
            <person name="Javaid M."/>
            <person name="Jayaseelan J.C."/>
            <person name="Lee S."/>
            <person name="Li M."/>
            <person name="Ming W."/>
            <person name="Munidasa M."/>
            <person name="Muniz J."/>
            <person name="Nguyen L."/>
            <person name="Ongeri F."/>
            <person name="Osuji N."/>
            <person name="Pu L.-L."/>
            <person name="Puazo M."/>
            <person name="Qu C."/>
            <person name="Quiroz J."/>
            <person name="Raj R."/>
            <person name="Weissenberger G."/>
            <person name="Xin Y."/>
            <person name="Zou X."/>
            <person name="Han Y."/>
            <person name="Richards S."/>
            <person name="Worley K."/>
            <person name="Muzny D."/>
            <person name="Gibbs R."/>
        </authorList>
    </citation>
    <scope>NUCLEOTIDE SEQUENCE</scope>
    <source>
        <strain evidence="3">Sampled in the wild</strain>
    </source>
</reference>
<evidence type="ECO:0000256" key="1">
    <source>
        <dbReference type="SAM" id="MobiDB-lite"/>
    </source>
</evidence>
<dbReference type="InterPro" id="IPR013783">
    <property type="entry name" value="Ig-like_fold"/>
</dbReference>
<protein>
    <recommendedName>
        <fullName evidence="5">Basigin</fullName>
    </recommendedName>
</protein>
<keyword evidence="4" id="KW-1185">Reference proteome</keyword>
<name>A0A8K0K6H8_LADFU</name>
<keyword evidence="2" id="KW-1133">Transmembrane helix</keyword>
<sequence length="225" mass="25433">MFPTSFFKISILNIVILKVFWQLRSIVHMCTLLELNPELRSPISSILFTILFSWLYVIFKNLGIILSAKCFVKGNNKQGEGDTCNVVDDSLLCILFSLITILTFTGNVSITESKGRYKLLEDKGVPNAILSIDEVVMDDRGTYTCFAKNIANHTEASTFVRVKDKLAALWPFLGICAEVFVLCAIILIYEKKRNKAELEESDTDQSPEQKNTPDHGKDSDVRQRK</sequence>
<evidence type="ECO:0000256" key="2">
    <source>
        <dbReference type="SAM" id="Phobius"/>
    </source>
</evidence>
<organism evidence="3 4">
    <name type="scientific">Ladona fulva</name>
    <name type="common">Scarce chaser dragonfly</name>
    <name type="synonym">Libellula fulva</name>
    <dbReference type="NCBI Taxonomy" id="123851"/>
    <lineage>
        <taxon>Eukaryota</taxon>
        <taxon>Metazoa</taxon>
        <taxon>Ecdysozoa</taxon>
        <taxon>Arthropoda</taxon>
        <taxon>Hexapoda</taxon>
        <taxon>Insecta</taxon>
        <taxon>Pterygota</taxon>
        <taxon>Palaeoptera</taxon>
        <taxon>Odonata</taxon>
        <taxon>Epiprocta</taxon>
        <taxon>Anisoptera</taxon>
        <taxon>Libelluloidea</taxon>
        <taxon>Libellulidae</taxon>
        <taxon>Ladona</taxon>
    </lineage>
</organism>
<accession>A0A8K0K6H8</accession>